<dbReference type="EMBL" id="AAMD01000011">
    <property type="protein sequence ID" value="EAU68880.1"/>
    <property type="molecule type" value="Genomic_DNA"/>
</dbReference>
<accession>Q09AY2</accession>
<sequence>MAGGRRPPPGFPSPPNSNSVSHGQLQHHLCPLDPGRLHPDAASVPPCHLSDDRQPEPRSGRGTRQLAEGGKYRLFLIGRNAWALVRHADARASSLPPQTHVDLSPLWREFEGIGQQIVHRPPYPTRIEPDVLPPGRFQADDQPALLRLGASRLHGLSHHLGQIRLLPIPLPPPRGGQLQQLARKDGQPIHLTAGIAEKGAHLLGPPFAPQREIHPGPHEGERRAQLMSSVRDEPILLFPGTAQLVRDLGEHIPQLANLIRVPIRGGYLGEVSLAQERQVAGDGTQPGCHAPGEQCLEYQQRRPQERRHGEGPAVIAAHRAVHLRQRCGQTQRVQLALRRQNTHHRLAHARSIRQGVGRQLGRQLRIPRFQRSRDGRLLRQRRMMHQQPSVLAEKLPPWGERLYLLEERVHGHVQARPLFRAFKEADAEALHRGLGQQGLVQRGFQVVPEELPGNDERGERGQGRNQDAEQPQTPRERHGSRGSCSMSRV</sequence>
<feature type="region of interest" description="Disordered" evidence="1">
    <location>
        <begin position="1"/>
        <end position="65"/>
    </location>
</feature>
<feature type="compositionally biased region" description="Basic and acidic residues" evidence="1">
    <location>
        <begin position="49"/>
        <end position="59"/>
    </location>
</feature>
<dbReference type="AlphaFoldDB" id="Q09AY2"/>
<comment type="caution">
    <text evidence="2">The sequence shown here is derived from an EMBL/GenBank/DDBJ whole genome shotgun (WGS) entry which is preliminary data.</text>
</comment>
<evidence type="ECO:0000313" key="3">
    <source>
        <dbReference type="Proteomes" id="UP000032702"/>
    </source>
</evidence>
<proteinExistence type="predicted"/>
<feature type="compositionally biased region" description="Pro residues" evidence="1">
    <location>
        <begin position="1"/>
        <end position="15"/>
    </location>
</feature>
<name>Q09AY2_STIAD</name>
<gene>
    <name evidence="2" type="ORF">STIAU_6866</name>
</gene>
<protein>
    <submittedName>
        <fullName evidence="2">Uncharacterized protein</fullName>
    </submittedName>
</protein>
<feature type="region of interest" description="Disordered" evidence="1">
    <location>
        <begin position="449"/>
        <end position="489"/>
    </location>
</feature>
<feature type="compositionally biased region" description="Polar residues" evidence="1">
    <location>
        <begin position="463"/>
        <end position="473"/>
    </location>
</feature>
<evidence type="ECO:0000313" key="2">
    <source>
        <dbReference type="EMBL" id="EAU68880.1"/>
    </source>
</evidence>
<organism evidence="2 3">
    <name type="scientific">Stigmatella aurantiaca (strain DW4/3-1)</name>
    <dbReference type="NCBI Taxonomy" id="378806"/>
    <lineage>
        <taxon>Bacteria</taxon>
        <taxon>Pseudomonadati</taxon>
        <taxon>Myxococcota</taxon>
        <taxon>Myxococcia</taxon>
        <taxon>Myxococcales</taxon>
        <taxon>Cystobacterineae</taxon>
        <taxon>Archangiaceae</taxon>
        <taxon>Stigmatella</taxon>
    </lineage>
</organism>
<reference evidence="2 3" key="1">
    <citation type="submission" date="2006-04" db="EMBL/GenBank/DDBJ databases">
        <authorList>
            <person name="Nierman W.C."/>
        </authorList>
    </citation>
    <scope>NUCLEOTIDE SEQUENCE [LARGE SCALE GENOMIC DNA]</scope>
    <source>
        <strain evidence="2 3">DW4/3-1</strain>
    </source>
</reference>
<evidence type="ECO:0000256" key="1">
    <source>
        <dbReference type="SAM" id="MobiDB-lite"/>
    </source>
</evidence>
<dbReference type="Proteomes" id="UP000032702">
    <property type="component" value="Unassembled WGS sequence"/>
</dbReference>